<dbReference type="EMBL" id="GBRH01215094">
    <property type="protein sequence ID" value="JAD82801.1"/>
    <property type="molecule type" value="Transcribed_RNA"/>
</dbReference>
<evidence type="ECO:0000313" key="1">
    <source>
        <dbReference type="EMBL" id="JAD82801.1"/>
    </source>
</evidence>
<name>A0A0A9D4N9_ARUDO</name>
<sequence length="59" mass="6925">MGIRIKFIHDHPSVSTVKVMSVGAMPSYSNRRCMRRVEKACKMYREAYSSWQSDQGKLW</sequence>
<dbReference type="AlphaFoldDB" id="A0A0A9D4N9"/>
<reference evidence="1" key="2">
    <citation type="journal article" date="2015" name="Data Brief">
        <title>Shoot transcriptome of the giant reed, Arundo donax.</title>
        <authorList>
            <person name="Barrero R.A."/>
            <person name="Guerrero F.D."/>
            <person name="Moolhuijzen P."/>
            <person name="Goolsby J.A."/>
            <person name="Tidwell J."/>
            <person name="Bellgard S.E."/>
            <person name="Bellgard M.I."/>
        </authorList>
    </citation>
    <scope>NUCLEOTIDE SEQUENCE</scope>
    <source>
        <tissue evidence="1">Shoot tissue taken approximately 20 cm above the soil surface</tissue>
    </source>
</reference>
<proteinExistence type="predicted"/>
<reference evidence="1" key="1">
    <citation type="submission" date="2014-09" db="EMBL/GenBank/DDBJ databases">
        <authorList>
            <person name="Magalhaes I.L.F."/>
            <person name="Oliveira U."/>
            <person name="Santos F.R."/>
            <person name="Vidigal T.H.D.A."/>
            <person name="Brescovit A.D."/>
            <person name="Santos A.J."/>
        </authorList>
    </citation>
    <scope>NUCLEOTIDE SEQUENCE</scope>
    <source>
        <tissue evidence="1">Shoot tissue taken approximately 20 cm above the soil surface</tissue>
    </source>
</reference>
<organism evidence="1">
    <name type="scientific">Arundo donax</name>
    <name type="common">Giant reed</name>
    <name type="synonym">Donax arundinaceus</name>
    <dbReference type="NCBI Taxonomy" id="35708"/>
    <lineage>
        <taxon>Eukaryota</taxon>
        <taxon>Viridiplantae</taxon>
        <taxon>Streptophyta</taxon>
        <taxon>Embryophyta</taxon>
        <taxon>Tracheophyta</taxon>
        <taxon>Spermatophyta</taxon>
        <taxon>Magnoliopsida</taxon>
        <taxon>Liliopsida</taxon>
        <taxon>Poales</taxon>
        <taxon>Poaceae</taxon>
        <taxon>PACMAD clade</taxon>
        <taxon>Arundinoideae</taxon>
        <taxon>Arundineae</taxon>
        <taxon>Arundo</taxon>
    </lineage>
</organism>
<protein>
    <submittedName>
        <fullName evidence="1">Uncharacterized protein</fullName>
    </submittedName>
</protein>
<accession>A0A0A9D4N9</accession>